<evidence type="ECO:0000313" key="4">
    <source>
        <dbReference type="EMBL" id="KAF5100294.1"/>
    </source>
</evidence>
<feature type="domain" description="Myb/SANT-like" evidence="2">
    <location>
        <begin position="76"/>
        <end position="151"/>
    </location>
</feature>
<evidence type="ECO:0000313" key="5">
    <source>
        <dbReference type="Proteomes" id="UP000242525"/>
    </source>
</evidence>
<dbReference type="PANTHER" id="PTHR46929:SF3">
    <property type="entry name" value="MYB_SANT-LIKE DOMAIN-CONTAINING PROTEIN"/>
    <property type="match status" value="1"/>
</dbReference>
<evidence type="ECO:0000259" key="2">
    <source>
        <dbReference type="Pfam" id="PF12776"/>
    </source>
</evidence>
<sequence length="309" mass="34860">MISSFKLHDRPVRRRKNKAERAPPGPSQMLGSMVDGQSVFQASSNPYDGSATTIIWADEGVLLLLNGVIEAYYSNMNKPGLKGFSDEVWARVIRDIKLHSGRDYTITQCQNQFSRLLKHYNEFKRLKETEGVEYDPYTHTLTADPEFWREYTKAKPRYKIFINKPFKFLNEIRLIEALQEQRKLRAGAIGKDGDGVLTTNGTSTDRIDNPLHGNISKRKRINKKDKANNTSHLVNIIATDSGSASEASIIENPHLAQSSSLLTPERVVQLPFTKRARPESHQPTADELELISGALEIGGLEEHFKINSL</sequence>
<organism evidence="3 5">
    <name type="scientific">Geotrichum candidum</name>
    <name type="common">Oospora lactis</name>
    <name type="synonym">Dipodascus geotrichum</name>
    <dbReference type="NCBI Taxonomy" id="1173061"/>
    <lineage>
        <taxon>Eukaryota</taxon>
        <taxon>Fungi</taxon>
        <taxon>Dikarya</taxon>
        <taxon>Ascomycota</taxon>
        <taxon>Saccharomycotina</taxon>
        <taxon>Dipodascomycetes</taxon>
        <taxon>Dipodascales</taxon>
        <taxon>Dipodascaceae</taxon>
        <taxon>Geotrichum</taxon>
    </lineage>
</organism>
<reference evidence="3 5" key="1">
    <citation type="submission" date="2014-03" db="EMBL/GenBank/DDBJ databases">
        <authorList>
            <person name="Casaregola S."/>
        </authorList>
    </citation>
    <scope>NUCLEOTIDE SEQUENCE [LARGE SCALE GENOMIC DNA]</scope>
    <source>
        <strain evidence="3 5">CLIB 918</strain>
    </source>
</reference>
<dbReference type="EMBL" id="CCBN010000004">
    <property type="protein sequence ID" value="CDO53155.1"/>
    <property type="molecule type" value="Genomic_DNA"/>
</dbReference>
<dbReference type="Proteomes" id="UP000242525">
    <property type="component" value="Unassembled WGS sequence"/>
</dbReference>
<evidence type="ECO:0000256" key="1">
    <source>
        <dbReference type="SAM" id="MobiDB-lite"/>
    </source>
</evidence>
<dbReference type="EMBL" id="QQZK01000049">
    <property type="protein sequence ID" value="KAF5100294.1"/>
    <property type="molecule type" value="Genomic_DNA"/>
</dbReference>
<evidence type="ECO:0000313" key="3">
    <source>
        <dbReference type="EMBL" id="CDO53155.1"/>
    </source>
</evidence>
<feature type="region of interest" description="Disordered" evidence="1">
    <location>
        <begin position="1"/>
        <end position="28"/>
    </location>
</feature>
<comment type="caution">
    <text evidence="3">The sequence shown here is derived from an EMBL/GenBank/DDBJ whole genome shotgun (WGS) entry which is preliminary data.</text>
</comment>
<dbReference type="PANTHER" id="PTHR46929">
    <property type="entry name" value="EXPRESSED PROTEIN"/>
    <property type="match status" value="1"/>
</dbReference>
<reference evidence="4" key="2">
    <citation type="journal article" date="2020" name="Front. Microbiol.">
        <title>Phenotypic and Genetic Characterization of the Cheese Ripening Yeast Geotrichum candidum.</title>
        <authorList>
            <person name="Perkins V."/>
            <person name="Vignola S."/>
            <person name="Lessard M.H."/>
            <person name="Plante P.L."/>
            <person name="Corbeil J."/>
            <person name="Dugat-Bony E."/>
            <person name="Frenette M."/>
            <person name="Labrie S."/>
        </authorList>
    </citation>
    <scope>NUCLEOTIDE SEQUENCE</scope>
    <source>
        <strain evidence="4">LMA-70</strain>
    </source>
</reference>
<proteinExistence type="predicted"/>
<dbReference type="Pfam" id="PF12776">
    <property type="entry name" value="Myb_DNA-bind_3"/>
    <property type="match status" value="1"/>
</dbReference>
<feature type="compositionally biased region" description="Basic and acidic residues" evidence="1">
    <location>
        <begin position="1"/>
        <end position="10"/>
    </location>
</feature>
<dbReference type="InterPro" id="IPR024752">
    <property type="entry name" value="Myb/SANT-like_dom"/>
</dbReference>
<keyword evidence="5" id="KW-1185">Reference proteome</keyword>
<gene>
    <name evidence="3" type="ORF">BN980_GECA04s05202g</name>
    <name evidence="4" type="ORF">DV451_002645</name>
</gene>
<dbReference type="Proteomes" id="UP000750522">
    <property type="component" value="Unassembled WGS sequence"/>
</dbReference>
<accession>A0A0J9X6W8</accession>
<name>A0A0J9X6W8_GEOCN</name>
<protein>
    <recommendedName>
        <fullName evidence="2">Myb/SANT-like domain-containing protein</fullName>
    </recommendedName>
</protein>
<reference evidence="4" key="3">
    <citation type="submission" date="2020-01" db="EMBL/GenBank/DDBJ databases">
        <authorList>
            <person name="Perkins V."/>
            <person name="Lessard M.-H."/>
            <person name="Dugat-Bony E."/>
            <person name="Frenette M."/>
            <person name="Labrie S."/>
        </authorList>
    </citation>
    <scope>NUCLEOTIDE SEQUENCE</scope>
    <source>
        <strain evidence="4">LMA-70</strain>
    </source>
</reference>
<dbReference type="AlphaFoldDB" id="A0A0J9X6W8"/>